<dbReference type="Gene3D" id="1.10.10.350">
    <property type="match status" value="1"/>
</dbReference>
<dbReference type="InterPro" id="IPR008925">
    <property type="entry name" value="aa_tRNA-synth_I_cd-bd_sf"/>
</dbReference>
<evidence type="ECO:0000259" key="8">
    <source>
        <dbReference type="Pfam" id="PF00749"/>
    </source>
</evidence>
<gene>
    <name evidence="10" type="ORF">ACFPEL_08075</name>
</gene>
<protein>
    <submittedName>
        <fullName evidence="10">Glutamate--tRNA ligase</fullName>
        <ecNumber evidence="10">6.1.1.17</ecNumber>
    </submittedName>
</protein>
<comment type="similarity">
    <text evidence="1">Belongs to the class-I aminoacyl-tRNA synthetase family. Glutamate--tRNA ligase type 1 subfamily.</text>
</comment>
<evidence type="ECO:0000256" key="2">
    <source>
        <dbReference type="ARBA" id="ARBA00022598"/>
    </source>
</evidence>
<evidence type="ECO:0000256" key="4">
    <source>
        <dbReference type="ARBA" id="ARBA00022840"/>
    </source>
</evidence>
<keyword evidence="4 7" id="KW-0067">ATP-binding</keyword>
<dbReference type="Gene3D" id="3.40.50.620">
    <property type="entry name" value="HUPs"/>
    <property type="match status" value="1"/>
</dbReference>
<dbReference type="InterPro" id="IPR000924">
    <property type="entry name" value="Glu/Gln-tRNA-synth"/>
</dbReference>
<dbReference type="EMBL" id="JBHSIM010000017">
    <property type="protein sequence ID" value="MFC4832362.1"/>
    <property type="molecule type" value="Genomic_DNA"/>
</dbReference>
<evidence type="ECO:0000256" key="7">
    <source>
        <dbReference type="RuleBase" id="RU363037"/>
    </source>
</evidence>
<dbReference type="Proteomes" id="UP001595909">
    <property type="component" value="Unassembled WGS sequence"/>
</dbReference>
<dbReference type="PRINTS" id="PR00987">
    <property type="entry name" value="TRNASYNTHGLU"/>
</dbReference>
<dbReference type="EC" id="6.1.1.17" evidence="10"/>
<dbReference type="PANTHER" id="PTHR43311">
    <property type="entry name" value="GLUTAMATE--TRNA LIGASE"/>
    <property type="match status" value="1"/>
</dbReference>
<evidence type="ECO:0000256" key="3">
    <source>
        <dbReference type="ARBA" id="ARBA00022741"/>
    </source>
</evidence>
<feature type="domain" description="Glutamyl/glutaminyl-tRNA synthetase class Ib catalytic" evidence="8">
    <location>
        <begin position="35"/>
        <end position="326"/>
    </location>
</feature>
<feature type="domain" description="Aminoacyl-tRNA synthetase class I anticodon-binding" evidence="9">
    <location>
        <begin position="513"/>
        <end position="549"/>
    </location>
</feature>
<keyword evidence="5 7" id="KW-0648">Protein biosynthesis</keyword>
<dbReference type="SUPFAM" id="SSF48163">
    <property type="entry name" value="An anticodon-binding domain of class I aminoacyl-tRNA synthetases"/>
    <property type="match status" value="1"/>
</dbReference>
<dbReference type="InterPro" id="IPR049940">
    <property type="entry name" value="GluQ/Sye"/>
</dbReference>
<dbReference type="PROSITE" id="PS00178">
    <property type="entry name" value="AA_TRNA_LIGASE_I"/>
    <property type="match status" value="1"/>
</dbReference>
<dbReference type="InterPro" id="IPR020058">
    <property type="entry name" value="Glu/Gln-tRNA-synth_Ib_cat-dom"/>
</dbReference>
<dbReference type="InterPro" id="IPR014729">
    <property type="entry name" value="Rossmann-like_a/b/a_fold"/>
</dbReference>
<dbReference type="SUPFAM" id="SSF52374">
    <property type="entry name" value="Nucleotidylyl transferase"/>
    <property type="match status" value="1"/>
</dbReference>
<evidence type="ECO:0000313" key="11">
    <source>
        <dbReference type="Proteomes" id="UP001595909"/>
    </source>
</evidence>
<keyword evidence="11" id="KW-1185">Reference proteome</keyword>
<dbReference type="InterPro" id="IPR001412">
    <property type="entry name" value="aa-tRNA-synth_I_CS"/>
</dbReference>
<evidence type="ECO:0000313" key="10">
    <source>
        <dbReference type="EMBL" id="MFC4832362.1"/>
    </source>
</evidence>
<comment type="caution">
    <text evidence="10">The sequence shown here is derived from an EMBL/GenBank/DDBJ whole genome shotgun (WGS) entry which is preliminary data.</text>
</comment>
<evidence type="ECO:0000256" key="5">
    <source>
        <dbReference type="ARBA" id="ARBA00022917"/>
    </source>
</evidence>
<evidence type="ECO:0000259" key="9">
    <source>
        <dbReference type="Pfam" id="PF19269"/>
    </source>
</evidence>
<keyword evidence="2 7" id="KW-0436">Ligase</keyword>
<dbReference type="InterPro" id="IPR020751">
    <property type="entry name" value="aa-tRNA-synth_I_codon-bd_sub2"/>
</dbReference>
<dbReference type="Pfam" id="PF00749">
    <property type="entry name" value="tRNA-synt_1c"/>
    <property type="match status" value="1"/>
</dbReference>
<dbReference type="InterPro" id="IPR045462">
    <property type="entry name" value="aa-tRNA-synth_I_cd-bd"/>
</dbReference>
<accession>A0ABV9RJM3</accession>
<proteinExistence type="inferred from homology"/>
<evidence type="ECO:0000256" key="1">
    <source>
        <dbReference type="ARBA" id="ARBA00007894"/>
    </source>
</evidence>
<keyword evidence="3 7" id="KW-0547">Nucleotide-binding</keyword>
<sequence length="555" mass="61460">MLDRALVDGLFPADLPEPAELEERYPPRGLADGALVTRFGPSPTGFVHVGGLYTAMVSRDLAHSTDGVYVLRIEDTDQSREVEGADAQFTRAFDAFDLVPDEGDTALPAPRGEYGPYHQSQRAAIYQTYVRELMREGRAYPCFATKSELAQISDAQRTLKLPTGYYGRWAPWRDASAEDVRAALDAGKPWVARFRSEGKVGERFAFTDRLRGRVEMEDNHNDVVVLKTSESPTRLPTYHFAHAVDDHLMRTSLVVRTEEWLSSVPTHRQLFAALGFEPVDYAHLAPLMKQEGGSKRKLSKRKDAEASVDYYLEAGFPVPAVQYYLRGLANPRLAEVPLDEALATPLRLDEFGLAGPLVDTVKLSDISADHIATLSGPDVLAGVRAWATEYDPEVVKVLDANPELALAAIDVERVGVENPRKDLAKWSDFREAYGFFFPELFTDVTDPGDERFGELDASLVRTVAADLADTYTHEGDQPTWFQQIRDLATRHGFAPNPKTYKKDPDAYPGMLRDAANVARVAITGAQRSPDLYEVTRALGADEVVRRLRATAGTAG</sequence>
<dbReference type="RefSeq" id="WP_274190389.1">
    <property type="nucleotide sequence ID" value="NZ_BAABHN010000017.1"/>
</dbReference>
<dbReference type="GO" id="GO:0004818">
    <property type="term" value="F:glutamate-tRNA ligase activity"/>
    <property type="evidence" value="ECO:0007669"/>
    <property type="project" value="UniProtKB-EC"/>
</dbReference>
<organism evidence="10 11">
    <name type="scientific">Actinomycetospora chibensis</name>
    <dbReference type="NCBI Taxonomy" id="663606"/>
    <lineage>
        <taxon>Bacteria</taxon>
        <taxon>Bacillati</taxon>
        <taxon>Actinomycetota</taxon>
        <taxon>Actinomycetes</taxon>
        <taxon>Pseudonocardiales</taxon>
        <taxon>Pseudonocardiaceae</taxon>
        <taxon>Actinomycetospora</taxon>
    </lineage>
</organism>
<dbReference type="Pfam" id="PF19269">
    <property type="entry name" value="Anticodon_2"/>
    <property type="match status" value="1"/>
</dbReference>
<reference evidence="11" key="1">
    <citation type="journal article" date="2019" name="Int. J. Syst. Evol. Microbiol.">
        <title>The Global Catalogue of Microorganisms (GCM) 10K type strain sequencing project: providing services to taxonomists for standard genome sequencing and annotation.</title>
        <authorList>
            <consortium name="The Broad Institute Genomics Platform"/>
            <consortium name="The Broad Institute Genome Sequencing Center for Infectious Disease"/>
            <person name="Wu L."/>
            <person name="Ma J."/>
        </authorList>
    </citation>
    <scope>NUCLEOTIDE SEQUENCE [LARGE SCALE GENOMIC DNA]</scope>
    <source>
        <strain evidence="11">CCUG 50347</strain>
    </source>
</reference>
<dbReference type="PANTHER" id="PTHR43311:SF2">
    <property type="entry name" value="GLUTAMATE--TRNA LIGASE, MITOCHONDRIAL-RELATED"/>
    <property type="match status" value="1"/>
</dbReference>
<evidence type="ECO:0000256" key="6">
    <source>
        <dbReference type="ARBA" id="ARBA00023146"/>
    </source>
</evidence>
<keyword evidence="6 7" id="KW-0030">Aminoacyl-tRNA synthetase</keyword>
<name>A0ABV9RJM3_9PSEU</name>